<dbReference type="Pfam" id="PF00534">
    <property type="entry name" value="Glycos_transf_1"/>
    <property type="match status" value="1"/>
</dbReference>
<dbReference type="EMBL" id="SIXF01000002">
    <property type="protein sequence ID" value="TBO44305.1"/>
    <property type="molecule type" value="Genomic_DNA"/>
</dbReference>
<dbReference type="Gene3D" id="3.40.50.2000">
    <property type="entry name" value="Glycogen Phosphorylase B"/>
    <property type="match status" value="2"/>
</dbReference>
<name>A0A4Q9HGR5_9SPHI</name>
<organism evidence="2 3">
    <name type="scientific">Pedobacter kyonggii</name>
    <dbReference type="NCBI Taxonomy" id="1926871"/>
    <lineage>
        <taxon>Bacteria</taxon>
        <taxon>Pseudomonadati</taxon>
        <taxon>Bacteroidota</taxon>
        <taxon>Sphingobacteriia</taxon>
        <taxon>Sphingobacteriales</taxon>
        <taxon>Sphingobacteriaceae</taxon>
        <taxon>Pedobacter</taxon>
    </lineage>
</organism>
<reference evidence="2 3" key="1">
    <citation type="submission" date="2019-02" db="EMBL/GenBank/DDBJ databases">
        <title>Pedobacter kyonggii whole genome sequence analysis.</title>
        <authorList>
            <person name="Dahal R.H."/>
        </authorList>
    </citation>
    <scope>NUCLEOTIDE SEQUENCE [LARGE SCALE GENOMIC DNA]</scope>
    <source>
        <strain evidence="2 3">K-4-11-1</strain>
    </source>
</reference>
<evidence type="ECO:0000313" key="3">
    <source>
        <dbReference type="Proteomes" id="UP000291819"/>
    </source>
</evidence>
<gene>
    <name evidence="2" type="ORF">EYS08_03050</name>
</gene>
<protein>
    <submittedName>
        <fullName evidence="2">Glycosyltransferase family 1 protein</fullName>
    </submittedName>
</protein>
<comment type="caution">
    <text evidence="2">The sequence shown here is derived from an EMBL/GenBank/DDBJ whole genome shotgun (WGS) entry which is preliminary data.</text>
</comment>
<sequence>MNKKLLVINNSSKISGAEISLLTLLDSLKYDFSFIVIVPDKGGDLYAKLISLGYKVKCINMMRFSKNYGFYLKLTYLINVIKCSFLIRSYALTNKIDLVYANSNQSMMFVLFVRFCSRIKVVWHVRDRNENRYLTWAMSWIAHKIICISKYICDQIPIGPSKKILIYNGLNPDIWKPVIAEKWLLAKLNLDADTLLVGQVGQLVPWKNHKGLIDVIEQTVMYYKKVHFLFIGEDLFYENDSCIRRLKETIKSKKLESSITFLGYQSEVMSYMNQLDIVIHCAQNEPFGRVIIEGMSIAKPVVAYMSGGIKEIITHNYTGFLAPFNDHSRLSDYLLTLLNDSKLRKKFGANARKEVINRFSTAEMSTAVKNNIYSLLK</sequence>
<dbReference type="SUPFAM" id="SSF53756">
    <property type="entry name" value="UDP-Glycosyltransferase/glycogen phosphorylase"/>
    <property type="match status" value="1"/>
</dbReference>
<keyword evidence="2" id="KW-0808">Transferase</keyword>
<dbReference type="OrthoDB" id="9806653at2"/>
<evidence type="ECO:0000259" key="1">
    <source>
        <dbReference type="Pfam" id="PF00534"/>
    </source>
</evidence>
<dbReference type="AlphaFoldDB" id="A0A4Q9HGR5"/>
<accession>A0A4Q9HGR5</accession>
<dbReference type="PANTHER" id="PTHR12526:SF627">
    <property type="entry name" value="D-RHAMNOSYLTRANSFERASE WBPZ"/>
    <property type="match status" value="1"/>
</dbReference>
<feature type="domain" description="Glycosyl transferase family 1" evidence="1">
    <location>
        <begin position="187"/>
        <end position="353"/>
    </location>
</feature>
<dbReference type="Proteomes" id="UP000291819">
    <property type="component" value="Unassembled WGS sequence"/>
</dbReference>
<dbReference type="InterPro" id="IPR001296">
    <property type="entry name" value="Glyco_trans_1"/>
</dbReference>
<evidence type="ECO:0000313" key="2">
    <source>
        <dbReference type="EMBL" id="TBO44305.1"/>
    </source>
</evidence>
<keyword evidence="3" id="KW-1185">Reference proteome</keyword>
<dbReference type="GO" id="GO:0016757">
    <property type="term" value="F:glycosyltransferase activity"/>
    <property type="evidence" value="ECO:0007669"/>
    <property type="project" value="InterPro"/>
</dbReference>
<dbReference type="PANTHER" id="PTHR12526">
    <property type="entry name" value="GLYCOSYLTRANSFERASE"/>
    <property type="match status" value="1"/>
</dbReference>
<proteinExistence type="predicted"/>
<dbReference type="CDD" id="cd03801">
    <property type="entry name" value="GT4_PimA-like"/>
    <property type="match status" value="1"/>
</dbReference>
<dbReference type="RefSeq" id="WP_131028385.1">
    <property type="nucleotide sequence ID" value="NZ_SIXF01000002.1"/>
</dbReference>